<accession>A0A9N9GXM5</accession>
<protein>
    <submittedName>
        <fullName evidence="1">9472_t:CDS:1</fullName>
    </submittedName>
</protein>
<dbReference type="AlphaFoldDB" id="A0A9N9GXM5"/>
<reference evidence="1" key="1">
    <citation type="submission" date="2021-06" db="EMBL/GenBank/DDBJ databases">
        <authorList>
            <person name="Kallberg Y."/>
            <person name="Tangrot J."/>
            <person name="Rosling A."/>
        </authorList>
    </citation>
    <scope>NUCLEOTIDE SEQUENCE</scope>
    <source>
        <strain evidence="1">AZ414A</strain>
    </source>
</reference>
<dbReference type="EMBL" id="CAJVPK010003962">
    <property type="protein sequence ID" value="CAG8632561.1"/>
    <property type="molecule type" value="Genomic_DNA"/>
</dbReference>
<dbReference type="Proteomes" id="UP000789706">
    <property type="component" value="Unassembled WGS sequence"/>
</dbReference>
<organism evidence="1 2">
    <name type="scientific">Diversispora eburnea</name>
    <dbReference type="NCBI Taxonomy" id="1213867"/>
    <lineage>
        <taxon>Eukaryota</taxon>
        <taxon>Fungi</taxon>
        <taxon>Fungi incertae sedis</taxon>
        <taxon>Mucoromycota</taxon>
        <taxon>Glomeromycotina</taxon>
        <taxon>Glomeromycetes</taxon>
        <taxon>Diversisporales</taxon>
        <taxon>Diversisporaceae</taxon>
        <taxon>Diversispora</taxon>
    </lineage>
</organism>
<evidence type="ECO:0000313" key="1">
    <source>
        <dbReference type="EMBL" id="CAG8632561.1"/>
    </source>
</evidence>
<evidence type="ECO:0000313" key="2">
    <source>
        <dbReference type="Proteomes" id="UP000789706"/>
    </source>
</evidence>
<keyword evidence="2" id="KW-1185">Reference proteome</keyword>
<name>A0A9N9GXM5_9GLOM</name>
<proteinExistence type="predicted"/>
<comment type="caution">
    <text evidence="1">The sequence shown here is derived from an EMBL/GenBank/DDBJ whole genome shotgun (WGS) entry which is preliminary data.</text>
</comment>
<sequence length="57" mass="6546">MLLWEIAELKLPSEAVSHCSNDRIDLKEILRRLGQLNHELSSVHLSSLNLMAYDITK</sequence>
<gene>
    <name evidence="1" type="ORF">DEBURN_LOCUS10835</name>
</gene>